<dbReference type="PANTHER" id="PTHR15574">
    <property type="entry name" value="WD REPEAT DOMAIN-CONTAINING FAMILY"/>
    <property type="match status" value="1"/>
</dbReference>
<dbReference type="STRING" id="35608.A0A2U1NA23"/>
<dbReference type="InterPro" id="IPR036322">
    <property type="entry name" value="WD40_repeat_dom_sf"/>
</dbReference>
<gene>
    <name evidence="3" type="ORF">CTI12_AA289750</name>
</gene>
<name>A0A2U1NA23_ARTAN</name>
<evidence type="ECO:0000256" key="2">
    <source>
        <dbReference type="ARBA" id="ARBA00022737"/>
    </source>
</evidence>
<dbReference type="GO" id="GO:0005737">
    <property type="term" value="C:cytoplasm"/>
    <property type="evidence" value="ECO:0007669"/>
    <property type="project" value="TreeGrafter"/>
</dbReference>
<proteinExistence type="predicted"/>
<dbReference type="PANTHER" id="PTHR15574:SF21">
    <property type="entry name" value="DDB1- AND CUL4-ASSOCIATED FACTOR 8"/>
    <property type="match status" value="1"/>
</dbReference>
<evidence type="ECO:0000313" key="4">
    <source>
        <dbReference type="Proteomes" id="UP000245207"/>
    </source>
</evidence>
<keyword evidence="2" id="KW-0677">Repeat</keyword>
<protein>
    <submittedName>
        <fullName evidence="3">WD40 repeat-containing protein</fullName>
    </submittedName>
</protein>
<dbReference type="SUPFAM" id="SSF50978">
    <property type="entry name" value="WD40 repeat-like"/>
    <property type="match status" value="1"/>
</dbReference>
<accession>A0A2U1NA23</accession>
<evidence type="ECO:0000256" key="1">
    <source>
        <dbReference type="ARBA" id="ARBA00022574"/>
    </source>
</evidence>
<evidence type="ECO:0000313" key="3">
    <source>
        <dbReference type="EMBL" id="PWA70332.1"/>
    </source>
</evidence>
<comment type="caution">
    <text evidence="3">The sequence shown here is derived from an EMBL/GenBank/DDBJ whole genome shotgun (WGS) entry which is preliminary data.</text>
</comment>
<sequence>MKKRMAAGRNASLDPRFDKKTPTLDEASCFIAIIVHSISIIDFIDLDLLSLPLRFTNFTAQSVRSVMISCFLLGGTGHKSRAWNYFLALLWDWETGSVKLAFDSGHDSNVYQAKIVPETHQRSIVTCAADGQVRHATILECGNVETELLSRHGGRAHKLANEANSPHIFYSCGEAGLVQHLDLRTGEPMQLFTCQPVRAFSYMSVVHLNDIAIDPRNPNLCLVGLAFSEHSELLVSYAEEFIYCFSKDMGWGNGVTTILADHLTVDSDVEMETDSKPGSQLFKGHRNYVAVKGVSLFGPKCEYVPSGSDCGRMFIWRKKDAKLVRRIEADKEVVNCIEAHPDIPILASSEKMRHKTGSWMHCMLSPRDMTLQLPARLNQQTNPERVVSNGLEFILTFDQRACVPMVPHVSFVRAKSNPFELNYVKLGPSILEEHLARVRGLKDELGLVRLSLGVDIFSNLKDRDTKLKPLELSDCEPS</sequence>
<dbReference type="AlphaFoldDB" id="A0A2U1NA23"/>
<dbReference type="OrthoDB" id="4869960at2759"/>
<keyword evidence="4" id="KW-1185">Reference proteome</keyword>
<dbReference type="InterPro" id="IPR045151">
    <property type="entry name" value="DCAF8"/>
</dbReference>
<dbReference type="GO" id="GO:0080008">
    <property type="term" value="C:Cul4-RING E3 ubiquitin ligase complex"/>
    <property type="evidence" value="ECO:0007669"/>
    <property type="project" value="TreeGrafter"/>
</dbReference>
<dbReference type="InterPro" id="IPR015943">
    <property type="entry name" value="WD40/YVTN_repeat-like_dom_sf"/>
</dbReference>
<reference evidence="3 4" key="1">
    <citation type="journal article" date="2018" name="Mol. Plant">
        <title>The genome of Artemisia annua provides insight into the evolution of Asteraceae family and artemisinin biosynthesis.</title>
        <authorList>
            <person name="Shen Q."/>
            <person name="Zhang L."/>
            <person name="Liao Z."/>
            <person name="Wang S."/>
            <person name="Yan T."/>
            <person name="Shi P."/>
            <person name="Liu M."/>
            <person name="Fu X."/>
            <person name="Pan Q."/>
            <person name="Wang Y."/>
            <person name="Lv Z."/>
            <person name="Lu X."/>
            <person name="Zhang F."/>
            <person name="Jiang W."/>
            <person name="Ma Y."/>
            <person name="Chen M."/>
            <person name="Hao X."/>
            <person name="Li L."/>
            <person name="Tang Y."/>
            <person name="Lv G."/>
            <person name="Zhou Y."/>
            <person name="Sun X."/>
            <person name="Brodelius P.E."/>
            <person name="Rose J.K.C."/>
            <person name="Tang K."/>
        </authorList>
    </citation>
    <scope>NUCLEOTIDE SEQUENCE [LARGE SCALE GENOMIC DNA]</scope>
    <source>
        <strain evidence="4">cv. Huhao1</strain>
        <tissue evidence="3">Leaf</tissue>
    </source>
</reference>
<keyword evidence="1" id="KW-0853">WD repeat</keyword>
<dbReference type="Proteomes" id="UP000245207">
    <property type="component" value="Unassembled WGS sequence"/>
</dbReference>
<dbReference type="EMBL" id="PKPP01003262">
    <property type="protein sequence ID" value="PWA70332.1"/>
    <property type="molecule type" value="Genomic_DNA"/>
</dbReference>
<dbReference type="Gene3D" id="2.130.10.10">
    <property type="entry name" value="YVTN repeat-like/Quinoprotein amine dehydrogenase"/>
    <property type="match status" value="1"/>
</dbReference>
<organism evidence="3 4">
    <name type="scientific">Artemisia annua</name>
    <name type="common">Sweet wormwood</name>
    <dbReference type="NCBI Taxonomy" id="35608"/>
    <lineage>
        <taxon>Eukaryota</taxon>
        <taxon>Viridiplantae</taxon>
        <taxon>Streptophyta</taxon>
        <taxon>Embryophyta</taxon>
        <taxon>Tracheophyta</taxon>
        <taxon>Spermatophyta</taxon>
        <taxon>Magnoliopsida</taxon>
        <taxon>eudicotyledons</taxon>
        <taxon>Gunneridae</taxon>
        <taxon>Pentapetalae</taxon>
        <taxon>asterids</taxon>
        <taxon>campanulids</taxon>
        <taxon>Asterales</taxon>
        <taxon>Asteraceae</taxon>
        <taxon>Asteroideae</taxon>
        <taxon>Anthemideae</taxon>
        <taxon>Artemisiinae</taxon>
        <taxon>Artemisia</taxon>
    </lineage>
</organism>